<protein>
    <submittedName>
        <fullName evidence="2">Uncharacterized protein</fullName>
    </submittedName>
</protein>
<comment type="caution">
    <text evidence="2">The sequence shown here is derived from an EMBL/GenBank/DDBJ whole genome shotgun (WGS) entry which is preliminary data.</text>
</comment>
<evidence type="ECO:0000313" key="3">
    <source>
        <dbReference type="Proteomes" id="UP000235036"/>
    </source>
</evidence>
<gene>
    <name evidence="2" type="ORF">CEN44_06120</name>
</gene>
<dbReference type="PROSITE" id="PS50294">
    <property type="entry name" value="WD_REPEATS_REGION"/>
    <property type="match status" value="1"/>
</dbReference>
<keyword evidence="3" id="KW-1185">Reference proteome</keyword>
<dbReference type="PROSITE" id="PS50082">
    <property type="entry name" value="WD_REPEATS_2"/>
    <property type="match status" value="1"/>
</dbReference>
<dbReference type="RefSeq" id="WP_373278971.1">
    <property type="nucleotide sequence ID" value="NZ_CAWNVR010000186.1"/>
</dbReference>
<reference evidence="2 3" key="1">
    <citation type="submission" date="2017-08" db="EMBL/GenBank/DDBJ databases">
        <title>Genomes of Fischerella (Mastigocladus) sp. strains.</title>
        <authorList>
            <person name="Miller S.R."/>
        </authorList>
    </citation>
    <scope>NUCLEOTIDE SEQUENCE [LARGE SCALE GENOMIC DNA]</scope>
    <source>
        <strain evidence="2 3">CCMEE 5323</strain>
    </source>
</reference>
<keyword evidence="1" id="KW-0853">WD repeat</keyword>
<dbReference type="InterPro" id="IPR001680">
    <property type="entry name" value="WD40_rpt"/>
</dbReference>
<dbReference type="Pfam" id="PF00400">
    <property type="entry name" value="WD40"/>
    <property type="match status" value="1"/>
</dbReference>
<proteinExistence type="predicted"/>
<evidence type="ECO:0000256" key="1">
    <source>
        <dbReference type="PROSITE-ProRule" id="PRU00221"/>
    </source>
</evidence>
<dbReference type="InterPro" id="IPR015943">
    <property type="entry name" value="WD40/YVTN_repeat-like_dom_sf"/>
</dbReference>
<dbReference type="AlphaFoldDB" id="A0A2N6K6A1"/>
<dbReference type="SMART" id="SM00320">
    <property type="entry name" value="WD40"/>
    <property type="match status" value="1"/>
</dbReference>
<dbReference type="Proteomes" id="UP000235036">
    <property type="component" value="Unassembled WGS sequence"/>
</dbReference>
<organism evidence="2 3">
    <name type="scientific">Fischerella muscicola CCMEE 5323</name>
    <dbReference type="NCBI Taxonomy" id="2019572"/>
    <lineage>
        <taxon>Bacteria</taxon>
        <taxon>Bacillati</taxon>
        <taxon>Cyanobacteriota</taxon>
        <taxon>Cyanophyceae</taxon>
        <taxon>Nostocales</taxon>
        <taxon>Hapalosiphonaceae</taxon>
        <taxon>Fischerella</taxon>
    </lineage>
</organism>
<feature type="non-terminal residue" evidence="2">
    <location>
        <position position="1"/>
    </location>
</feature>
<sequence length="119" mass="13188">SIDDTAKLWNLQGLQIAILKHNDEVNNVVFSPDGKTIATASSEGAVRLWTQVGDDWQQLAEYQGRDGVLNPDGKLITVVVDNTVQLRPVEGLDELLARGCDWLRDYFASHPDVPNEACR</sequence>
<dbReference type="SUPFAM" id="SSF101908">
    <property type="entry name" value="Putative isomerase YbhE"/>
    <property type="match status" value="1"/>
</dbReference>
<evidence type="ECO:0000313" key="2">
    <source>
        <dbReference type="EMBL" id="PLZ92367.1"/>
    </source>
</evidence>
<dbReference type="Gene3D" id="2.130.10.10">
    <property type="entry name" value="YVTN repeat-like/Quinoprotein amine dehydrogenase"/>
    <property type="match status" value="1"/>
</dbReference>
<feature type="repeat" description="WD" evidence="1">
    <location>
        <begin position="18"/>
        <end position="49"/>
    </location>
</feature>
<name>A0A2N6K6A1_FISMU</name>
<dbReference type="EMBL" id="NRQW01000122">
    <property type="protein sequence ID" value="PLZ92367.1"/>
    <property type="molecule type" value="Genomic_DNA"/>
</dbReference>
<accession>A0A2N6K6A1</accession>